<evidence type="ECO:0000256" key="3">
    <source>
        <dbReference type="ARBA" id="ARBA00022989"/>
    </source>
</evidence>
<dbReference type="PANTHER" id="PTHR43701">
    <property type="entry name" value="MEMBRANE TRANSPORTER PROTEIN MJ0441-RELATED"/>
    <property type="match status" value="1"/>
</dbReference>
<dbReference type="InterPro" id="IPR002781">
    <property type="entry name" value="TM_pro_TauE-like"/>
</dbReference>
<feature type="transmembrane region" description="Helical" evidence="5">
    <location>
        <begin position="97"/>
        <end position="115"/>
    </location>
</feature>
<feature type="transmembrane region" description="Helical" evidence="5">
    <location>
        <begin position="226"/>
        <end position="244"/>
    </location>
</feature>
<evidence type="ECO:0000313" key="6">
    <source>
        <dbReference type="EMBL" id="RVU87601.1"/>
    </source>
</evidence>
<feature type="transmembrane region" description="Helical" evidence="5">
    <location>
        <begin position="135"/>
        <end position="164"/>
    </location>
</feature>
<comment type="similarity">
    <text evidence="5">Belongs to the 4-toluene sulfonate uptake permease (TSUP) (TC 2.A.102) family.</text>
</comment>
<dbReference type="GeneID" id="56895326"/>
<keyword evidence="3 5" id="KW-1133">Transmembrane helix</keyword>
<evidence type="ECO:0000256" key="1">
    <source>
        <dbReference type="ARBA" id="ARBA00004141"/>
    </source>
</evidence>
<dbReference type="InterPro" id="IPR051598">
    <property type="entry name" value="TSUP/Inactive_protease-like"/>
</dbReference>
<feature type="transmembrane region" description="Helical" evidence="5">
    <location>
        <begin position="49"/>
        <end position="66"/>
    </location>
</feature>
<comment type="subcellular location">
    <subcellularLocation>
        <location evidence="5">Cell membrane</location>
        <topology evidence="5">Multi-pass membrane protein</topology>
    </subcellularLocation>
    <subcellularLocation>
        <location evidence="1">Membrane</location>
        <topology evidence="1">Multi-pass membrane protein</topology>
    </subcellularLocation>
</comment>
<sequence length="245" mass="26713">MDIESNLFLFLIGLIGFLYASVGHGGASGYLALMSLFSFSPEIMKPSALVLNILVSSIAFLFFYKLNQFRWNLFYPFAITSIPFSFMGGFFKIETHLYKVILGIILLFVAIRILVKFEKNKDENIKVVPFKKALFIGAVIGFISGILGIGGGIILTPLILLLGWGNIKETAAVSALFIFVNSISGFLGFLANKGSFPSHLTSVILVVFIGGTLGAFYGSAKFNSMTLKYILSFVLVIASAKLMIV</sequence>
<dbReference type="EMBL" id="RWGX01000004">
    <property type="protein sequence ID" value="RVU87601.1"/>
    <property type="molecule type" value="Genomic_DNA"/>
</dbReference>
<keyword evidence="4 5" id="KW-0472">Membrane</keyword>
<dbReference type="PANTHER" id="PTHR43701:SF5">
    <property type="entry name" value="MEMBRANE TRANSPORTER PROTEIN-RELATED"/>
    <property type="match status" value="1"/>
</dbReference>
<protein>
    <recommendedName>
        <fullName evidence="5">Probable membrane transporter protein</fullName>
    </recommendedName>
</protein>
<name>A0AA94EYS7_9FLAO</name>
<accession>A0AA94EYS7</accession>
<feature type="transmembrane region" description="Helical" evidence="5">
    <location>
        <begin position="170"/>
        <end position="191"/>
    </location>
</feature>
<gene>
    <name evidence="6" type="ORF">EJB19_05040</name>
</gene>
<organism evidence="6">
    <name type="scientific">Flavobacterium columnare</name>
    <dbReference type="NCBI Taxonomy" id="996"/>
    <lineage>
        <taxon>Bacteria</taxon>
        <taxon>Pseudomonadati</taxon>
        <taxon>Bacteroidota</taxon>
        <taxon>Flavobacteriia</taxon>
        <taxon>Flavobacteriales</taxon>
        <taxon>Flavobacteriaceae</taxon>
        <taxon>Flavobacterium</taxon>
    </lineage>
</organism>
<evidence type="ECO:0000256" key="2">
    <source>
        <dbReference type="ARBA" id="ARBA00022692"/>
    </source>
</evidence>
<keyword evidence="5" id="KW-1003">Cell membrane</keyword>
<comment type="caution">
    <text evidence="6">The sequence shown here is derived from an EMBL/GenBank/DDBJ whole genome shotgun (WGS) entry which is preliminary data.</text>
</comment>
<feature type="transmembrane region" description="Helical" evidence="5">
    <location>
        <begin position="73"/>
        <end position="91"/>
    </location>
</feature>
<feature type="transmembrane region" description="Helical" evidence="5">
    <location>
        <begin position="203"/>
        <end position="220"/>
    </location>
</feature>
<dbReference type="Pfam" id="PF01925">
    <property type="entry name" value="TauE"/>
    <property type="match status" value="1"/>
</dbReference>
<dbReference type="KEGG" id="fcv:AWN65_06000"/>
<dbReference type="RefSeq" id="WP_060382341.1">
    <property type="nucleotide sequence ID" value="NZ_MTDB01000046.1"/>
</dbReference>
<proteinExistence type="inferred from homology"/>
<keyword evidence="2 5" id="KW-0812">Transmembrane</keyword>
<dbReference type="GO" id="GO:0005886">
    <property type="term" value="C:plasma membrane"/>
    <property type="evidence" value="ECO:0007669"/>
    <property type="project" value="UniProtKB-SubCell"/>
</dbReference>
<dbReference type="AlphaFoldDB" id="A0AA94EYS7"/>
<evidence type="ECO:0000256" key="5">
    <source>
        <dbReference type="RuleBase" id="RU363041"/>
    </source>
</evidence>
<reference evidence="6" key="1">
    <citation type="submission" date="2018-12" db="EMBL/GenBank/DDBJ databases">
        <title>Draft genome sequence of Flaovobacterium columnare BGFS27 isolated from channel catfish in Alabama.</title>
        <authorList>
            <person name="Cai W."/>
            <person name="Arias C."/>
        </authorList>
    </citation>
    <scope>NUCLEOTIDE SEQUENCE [LARGE SCALE GENOMIC DNA]</scope>
    <source>
        <strain evidence="6">BGFS27</strain>
    </source>
</reference>
<evidence type="ECO:0000256" key="4">
    <source>
        <dbReference type="ARBA" id="ARBA00023136"/>
    </source>
</evidence>